<dbReference type="InterPro" id="IPR025275">
    <property type="entry name" value="DUF4015"/>
</dbReference>
<dbReference type="Gene3D" id="3.20.20.80">
    <property type="entry name" value="Glycosidases"/>
    <property type="match status" value="1"/>
</dbReference>
<dbReference type="EMBL" id="FPHB01000006">
    <property type="protein sequence ID" value="SFV49845.1"/>
    <property type="molecule type" value="Genomic_DNA"/>
</dbReference>
<dbReference type="Pfam" id="PF13200">
    <property type="entry name" value="DUF4015"/>
    <property type="match status" value="1"/>
</dbReference>
<accession>A0A1W1B8N3</accession>
<name>A0A1W1B8N3_9ZZZZ</name>
<proteinExistence type="predicted"/>
<dbReference type="SUPFAM" id="SSF51445">
    <property type="entry name" value="(Trans)glycosidases"/>
    <property type="match status" value="1"/>
</dbReference>
<gene>
    <name evidence="2" type="ORF">MNB_SM-7-1457</name>
</gene>
<feature type="domain" description="DUF4015" evidence="1">
    <location>
        <begin position="91"/>
        <end position="398"/>
    </location>
</feature>
<protein>
    <submittedName>
        <fullName evidence="2">COG1306 predicted glycoside hydrolase</fullName>
    </submittedName>
</protein>
<dbReference type="InterPro" id="IPR017853">
    <property type="entry name" value="GH"/>
</dbReference>
<evidence type="ECO:0000313" key="2">
    <source>
        <dbReference type="EMBL" id="SFV49845.1"/>
    </source>
</evidence>
<evidence type="ECO:0000259" key="1">
    <source>
        <dbReference type="Pfam" id="PF13200"/>
    </source>
</evidence>
<organism evidence="2">
    <name type="scientific">hydrothermal vent metagenome</name>
    <dbReference type="NCBI Taxonomy" id="652676"/>
    <lineage>
        <taxon>unclassified sequences</taxon>
        <taxon>metagenomes</taxon>
        <taxon>ecological metagenomes</taxon>
    </lineage>
</organism>
<reference evidence="2" key="1">
    <citation type="submission" date="2016-10" db="EMBL/GenBank/DDBJ databases">
        <authorList>
            <person name="de Groot N.N."/>
        </authorList>
    </citation>
    <scope>NUCLEOTIDE SEQUENCE</scope>
</reference>
<keyword evidence="2" id="KW-0378">Hydrolase</keyword>
<dbReference type="AlphaFoldDB" id="A0A1W1B8N3"/>
<sequence>MIKILSLLFITTGLYAKVVIGFLEDSKNNSPIANADICDKYQCIQSKKDGSFKITTDALKLKVVARGYRPFAFKSNAQKKIHFLTPIKIKALYLTFWGCNQHSKTFKNTIKLLKQSSINAVVVDLKNEYGDILYKSDIKKAKEYGAFKNRQVYNIEDFIARFKAEDTYLIARIVLFKDELQASANPDYAIFKDGHIWRNGDGMAWVDPFDKRSWKYAVDIAEDAAKRGFDEINFDYIRFPAKDGIQLQKTNTIQNRLQTLDGFLAYAKKRLRPYGVFISVDIFGNICWSKDDMGIGQNIENFAKHADYIAPMLYPSCFESGTLGHCYPSEYPYEMVYKSIKHTHSKIDPSRIRPWLQGFRDYTKRKKHYGDYEIQQQIQAVMDAGADGWMLWSPTSKYRLSSLEVISSKKERKND</sequence>
<dbReference type="GO" id="GO:0016787">
    <property type="term" value="F:hydrolase activity"/>
    <property type="evidence" value="ECO:0007669"/>
    <property type="project" value="UniProtKB-KW"/>
</dbReference>